<evidence type="ECO:0000313" key="3">
    <source>
        <dbReference type="Proteomes" id="UP001314229"/>
    </source>
</evidence>
<dbReference type="AlphaFoldDB" id="A0AAV1QI99"/>
<gene>
    <name evidence="2" type="ORF">FSCOSCO3_A005317</name>
</gene>
<comment type="caution">
    <text evidence="2">The sequence shown here is derived from an EMBL/GenBank/DDBJ whole genome shotgun (WGS) entry which is preliminary data.</text>
</comment>
<keyword evidence="3" id="KW-1185">Reference proteome</keyword>
<protein>
    <submittedName>
        <fullName evidence="2">Zinc finger BED domain-containing protein 4-like</fullName>
    </submittedName>
</protein>
<feature type="compositionally biased region" description="Pro residues" evidence="1">
    <location>
        <begin position="66"/>
        <end position="80"/>
    </location>
</feature>
<organism evidence="2 3">
    <name type="scientific">Scomber scombrus</name>
    <name type="common">Atlantic mackerel</name>
    <name type="synonym">Scomber vernalis</name>
    <dbReference type="NCBI Taxonomy" id="13677"/>
    <lineage>
        <taxon>Eukaryota</taxon>
        <taxon>Metazoa</taxon>
        <taxon>Chordata</taxon>
        <taxon>Craniata</taxon>
        <taxon>Vertebrata</taxon>
        <taxon>Euteleostomi</taxon>
        <taxon>Actinopterygii</taxon>
        <taxon>Neopterygii</taxon>
        <taxon>Teleostei</taxon>
        <taxon>Neoteleostei</taxon>
        <taxon>Acanthomorphata</taxon>
        <taxon>Pelagiaria</taxon>
        <taxon>Scombriformes</taxon>
        <taxon>Scombridae</taxon>
        <taxon>Scomber</taxon>
    </lineage>
</organism>
<reference evidence="2 3" key="1">
    <citation type="submission" date="2024-01" db="EMBL/GenBank/DDBJ databases">
        <authorList>
            <person name="Alioto T."/>
            <person name="Alioto T."/>
            <person name="Gomez Garrido J."/>
        </authorList>
    </citation>
    <scope>NUCLEOTIDE SEQUENCE [LARGE SCALE GENOMIC DNA]</scope>
</reference>
<sequence>MANQLALKLASNIQTTLNDKFASVEKMTALSVATLVDPRYKEMGFCSANSAQAAVDRLTRECANIIPPPSPPPPPPPPPSSSSSSQVSSEQEDNLWGLLDSHVGTQRVCNSSASAIAEVQ</sequence>
<accession>A0AAV1QI99</accession>
<name>A0AAV1QI99_SCOSC</name>
<proteinExistence type="predicted"/>
<feature type="region of interest" description="Disordered" evidence="1">
    <location>
        <begin position="59"/>
        <end position="97"/>
    </location>
</feature>
<evidence type="ECO:0000313" key="2">
    <source>
        <dbReference type="EMBL" id="CAK6983289.1"/>
    </source>
</evidence>
<dbReference type="Proteomes" id="UP001314229">
    <property type="component" value="Unassembled WGS sequence"/>
</dbReference>
<feature type="non-terminal residue" evidence="2">
    <location>
        <position position="120"/>
    </location>
</feature>
<dbReference type="EMBL" id="CAWUFR010001256">
    <property type="protein sequence ID" value="CAK6983289.1"/>
    <property type="molecule type" value="Genomic_DNA"/>
</dbReference>
<evidence type="ECO:0000256" key="1">
    <source>
        <dbReference type="SAM" id="MobiDB-lite"/>
    </source>
</evidence>